<keyword evidence="6" id="KW-0175">Coiled coil</keyword>
<dbReference type="Gene3D" id="1.10.940.10">
    <property type="entry name" value="NusB-like"/>
    <property type="match status" value="1"/>
</dbReference>
<dbReference type="InterPro" id="IPR006027">
    <property type="entry name" value="NusB_RsmB_TIM44"/>
</dbReference>
<dbReference type="InterPro" id="IPR049560">
    <property type="entry name" value="MeTrfase_RsmB-F_NOP2_cat"/>
</dbReference>
<dbReference type="InterPro" id="IPR035926">
    <property type="entry name" value="NusB-like_sf"/>
</dbReference>
<reference evidence="8 9" key="1">
    <citation type="submission" date="2016-12" db="EMBL/GenBank/DDBJ databases">
        <title>Comparative genomics of Bartonella apis.</title>
        <authorList>
            <person name="Engel P."/>
        </authorList>
    </citation>
    <scope>NUCLEOTIDE SEQUENCE [LARGE SCALE GENOMIC DNA]</scope>
    <source>
        <strain evidence="8 9">PEB0149</strain>
    </source>
</reference>
<accession>A0A1R0FBC4</accession>
<evidence type="ECO:0000259" key="7">
    <source>
        <dbReference type="PROSITE" id="PS51686"/>
    </source>
</evidence>
<dbReference type="GO" id="GO:0003723">
    <property type="term" value="F:RNA binding"/>
    <property type="evidence" value="ECO:0007669"/>
    <property type="project" value="UniProtKB-UniRule"/>
</dbReference>
<dbReference type="GO" id="GO:0001510">
    <property type="term" value="P:RNA methylation"/>
    <property type="evidence" value="ECO:0007669"/>
    <property type="project" value="InterPro"/>
</dbReference>
<feature type="binding site" evidence="5">
    <location>
        <begin position="268"/>
        <end position="274"/>
    </location>
    <ligand>
        <name>S-adenosyl-L-methionine</name>
        <dbReference type="ChEBI" id="CHEBI:59789"/>
    </ligand>
</feature>
<dbReference type="GO" id="GO:0006355">
    <property type="term" value="P:regulation of DNA-templated transcription"/>
    <property type="evidence" value="ECO:0007669"/>
    <property type="project" value="InterPro"/>
</dbReference>
<protein>
    <submittedName>
        <fullName evidence="8">16S rRNA (Cytosine967-C5)-methyltransferase</fullName>
        <ecNumber evidence="8">2.1.1.176</ecNumber>
    </submittedName>
</protein>
<comment type="similarity">
    <text evidence="5">Belongs to the class I-like SAM-binding methyltransferase superfamily. RsmB/NOP family.</text>
</comment>
<evidence type="ECO:0000256" key="1">
    <source>
        <dbReference type="ARBA" id="ARBA00022603"/>
    </source>
</evidence>
<dbReference type="EMBL" id="LXYT01000001">
    <property type="protein sequence ID" value="OLY44265.1"/>
    <property type="molecule type" value="Genomic_DNA"/>
</dbReference>
<dbReference type="CDD" id="cd02440">
    <property type="entry name" value="AdoMet_MTases"/>
    <property type="match status" value="1"/>
</dbReference>
<gene>
    <name evidence="8" type="ORF">PEB0149_017320</name>
</gene>
<comment type="caution">
    <text evidence="5">Lacks conserved residue(s) required for the propagation of feature annotation.</text>
</comment>
<dbReference type="Proteomes" id="UP000187344">
    <property type="component" value="Unassembled WGS sequence"/>
</dbReference>
<keyword evidence="9" id="KW-1185">Reference proteome</keyword>
<dbReference type="InterPro" id="IPR001678">
    <property type="entry name" value="MeTrfase_RsmB-F_NOP2_dom"/>
</dbReference>
<keyword evidence="2 5" id="KW-0808">Transferase</keyword>
<name>A0A1R0FBC4_9HYPH</name>
<feature type="coiled-coil region" evidence="6">
    <location>
        <begin position="288"/>
        <end position="315"/>
    </location>
</feature>
<dbReference type="AlphaFoldDB" id="A0A1R0FBC4"/>
<dbReference type="Pfam" id="PF01189">
    <property type="entry name" value="Methyltr_RsmB-F"/>
    <property type="match status" value="1"/>
</dbReference>
<dbReference type="InterPro" id="IPR029063">
    <property type="entry name" value="SAM-dependent_MTases_sf"/>
</dbReference>
<evidence type="ECO:0000313" key="8">
    <source>
        <dbReference type="EMBL" id="OLY44265.1"/>
    </source>
</evidence>
<dbReference type="Gene3D" id="3.40.50.150">
    <property type="entry name" value="Vaccinia Virus protein VP39"/>
    <property type="match status" value="1"/>
</dbReference>
<dbReference type="RefSeq" id="WP_075869414.1">
    <property type="nucleotide sequence ID" value="NZ_CALYQA010000002.1"/>
</dbReference>
<dbReference type="InterPro" id="IPR023267">
    <property type="entry name" value="RCMT"/>
</dbReference>
<sequence>MANKRKIDQSGLSEKKSVSAVPGLPARQAAARLLSAVIDKKTSLDGLTDNEHGHPQYLALEMRDRMLVRAILGAALRHRADIERIFKSYLDRPLPQNALSLRHLLHVAAAQVLYLDVPDHAAIDLAVTAAKSDPRNQRFSGLVNAILRKLARNADKERAQSSTTENIPAWFSEMLVENYGREKAAKILAVQANEPPIDISVKSNPEMWAEKLGGHVLFNGTVRLEHVEGAVSDLEGYQQGEWWVQDAAASLPARLLGDIKDKTVADLCAAPGGKTAELAIQGARVTAIDLSENRLKRLQRNMERLDLKVATWAGNLKDFQPQELFDAVLLDAPCSSTGTIRRHPDILWTKDISDVEKLAKLQRELLVASISLVKIGGLIVFANCSIARQEGEELVNNVLSSRNDIKLVPIRDEEVAGRKELLSNGVLRTTPADLEGATPLLSGMDGFFAARFQRIS</sequence>
<dbReference type="OrthoDB" id="9810297at2"/>
<feature type="binding site" evidence="5">
    <location>
        <position position="331"/>
    </location>
    <ligand>
        <name>S-adenosyl-L-methionine</name>
        <dbReference type="ChEBI" id="CHEBI:59789"/>
    </ligand>
</feature>
<evidence type="ECO:0000313" key="9">
    <source>
        <dbReference type="Proteomes" id="UP000187344"/>
    </source>
</evidence>
<evidence type="ECO:0000256" key="3">
    <source>
        <dbReference type="ARBA" id="ARBA00022691"/>
    </source>
</evidence>
<dbReference type="PRINTS" id="PR02008">
    <property type="entry name" value="RCMTFAMILY"/>
</dbReference>
<proteinExistence type="inferred from homology"/>
<feature type="domain" description="SAM-dependent MTase RsmB/NOP-type" evidence="7">
    <location>
        <begin position="173"/>
        <end position="455"/>
    </location>
</feature>
<dbReference type="PANTHER" id="PTHR22807">
    <property type="entry name" value="NOP2 YEAST -RELATED NOL1/NOP2/FMU SUN DOMAIN-CONTAINING"/>
    <property type="match status" value="1"/>
</dbReference>
<dbReference type="GO" id="GO:0008173">
    <property type="term" value="F:RNA methyltransferase activity"/>
    <property type="evidence" value="ECO:0007669"/>
    <property type="project" value="InterPro"/>
</dbReference>
<comment type="caution">
    <text evidence="8">The sequence shown here is derived from an EMBL/GenBank/DDBJ whole genome shotgun (WGS) entry which is preliminary data.</text>
</comment>
<dbReference type="SUPFAM" id="SSF53335">
    <property type="entry name" value="S-adenosyl-L-methionine-dependent methyltransferases"/>
    <property type="match status" value="1"/>
</dbReference>
<keyword evidence="3 5" id="KW-0949">S-adenosyl-L-methionine</keyword>
<dbReference type="Pfam" id="PF01029">
    <property type="entry name" value="NusB"/>
    <property type="match status" value="1"/>
</dbReference>
<evidence type="ECO:0000256" key="4">
    <source>
        <dbReference type="ARBA" id="ARBA00022884"/>
    </source>
</evidence>
<dbReference type="EC" id="2.1.1.176" evidence="8"/>
<evidence type="ECO:0000256" key="2">
    <source>
        <dbReference type="ARBA" id="ARBA00022679"/>
    </source>
</evidence>
<keyword evidence="4 5" id="KW-0694">RNA-binding</keyword>
<feature type="active site" description="Nucleophile" evidence="5">
    <location>
        <position position="384"/>
    </location>
</feature>
<evidence type="ECO:0000256" key="5">
    <source>
        <dbReference type="PROSITE-ProRule" id="PRU01023"/>
    </source>
</evidence>
<keyword evidence="1 5" id="KW-0489">Methyltransferase</keyword>
<dbReference type="PANTHER" id="PTHR22807:SF61">
    <property type="entry name" value="NOL1_NOP2_SUN FAMILY PROTEIN _ ANTITERMINATION NUSB DOMAIN-CONTAINING PROTEIN"/>
    <property type="match status" value="1"/>
</dbReference>
<organism evidence="8 9">
    <name type="scientific">Bartonella apis</name>
    <dbReference type="NCBI Taxonomy" id="1686310"/>
    <lineage>
        <taxon>Bacteria</taxon>
        <taxon>Pseudomonadati</taxon>
        <taxon>Pseudomonadota</taxon>
        <taxon>Alphaproteobacteria</taxon>
        <taxon>Hyphomicrobiales</taxon>
        <taxon>Bartonellaceae</taxon>
        <taxon>Bartonella</taxon>
    </lineage>
</organism>
<dbReference type="SUPFAM" id="SSF48013">
    <property type="entry name" value="NusB-like"/>
    <property type="match status" value="1"/>
</dbReference>
<evidence type="ECO:0000256" key="6">
    <source>
        <dbReference type="SAM" id="Coils"/>
    </source>
</evidence>
<feature type="binding site" evidence="5">
    <location>
        <position position="289"/>
    </location>
    <ligand>
        <name>S-adenosyl-L-methionine</name>
        <dbReference type="ChEBI" id="CHEBI:59789"/>
    </ligand>
</feature>
<dbReference type="PROSITE" id="PS51686">
    <property type="entry name" value="SAM_MT_RSMB_NOP"/>
    <property type="match status" value="1"/>
</dbReference>